<accession>A0A1F7USS4</accession>
<dbReference type="EMBL" id="MGEJ01000007">
    <property type="protein sequence ID" value="OGL81342.1"/>
    <property type="molecule type" value="Genomic_DNA"/>
</dbReference>
<name>A0A1F7USS4_9BACT</name>
<dbReference type="GO" id="GO:0006047">
    <property type="term" value="P:UDP-N-acetylglucosamine metabolic process"/>
    <property type="evidence" value="ECO:0007669"/>
    <property type="project" value="InterPro"/>
</dbReference>
<protein>
    <submittedName>
        <fullName evidence="2">UDP-N-acetyl-D-glucosamine 2-epimerase, UDP-hydrolysing</fullName>
    </submittedName>
</protein>
<evidence type="ECO:0000313" key="2">
    <source>
        <dbReference type="EMBL" id="OGL81342.1"/>
    </source>
</evidence>
<dbReference type="GO" id="GO:0004553">
    <property type="term" value="F:hydrolase activity, hydrolyzing O-glycosyl compounds"/>
    <property type="evidence" value="ECO:0007669"/>
    <property type="project" value="InterPro"/>
</dbReference>
<dbReference type="PANTHER" id="PTHR43174:SF3">
    <property type="entry name" value="UDP-N-ACETYLGLUCOSAMINE 2-EPIMERASE"/>
    <property type="match status" value="1"/>
</dbReference>
<proteinExistence type="predicted"/>
<evidence type="ECO:0000313" key="3">
    <source>
        <dbReference type="Proteomes" id="UP000176897"/>
    </source>
</evidence>
<dbReference type="STRING" id="1802401.A3B21_00250"/>
<dbReference type="InterPro" id="IPR029767">
    <property type="entry name" value="WecB-like"/>
</dbReference>
<comment type="caution">
    <text evidence="2">The sequence shown here is derived from an EMBL/GenBank/DDBJ whole genome shotgun (WGS) entry which is preliminary data.</text>
</comment>
<sequence length="387" mass="43518">MQADRNRHRLRVAIVSERRADYSRFKPILSLMRRDPFFDYRLFVTGISLLKSHGEDIRTIRQDGFRISGILPMYRKRAPDTGAEMTRSYARILARLSDSFERVSPDLVLTGFDIGANFAAAIVGAHMNIPVAHIQGGEVTGSIDESLRHATSKFAHIHFPATRLAAERLRHMGEDPRFIFVVGCPSIDALIQAPKTSRMATLAPFGFNSRDPYVLVVQHPVTTEMDRSGQQIRNTLRAVASLKLQGIVLCPNNDAGFRAIVREVQNSRMKYIRSLSPEQYANVFRHTACLVGNSSSGIHEAATFKIPVVNIGTRQQGRERPGNVIDVGYSNKEIRKGLEKALYDSSFRKVVSKVKNPYGDGRSAQRIIKILKRLDFSNIPIQKRFVD</sequence>
<feature type="domain" description="UDP-N-acetylglucosamine 2-epimerase" evidence="1">
    <location>
        <begin position="33"/>
        <end position="372"/>
    </location>
</feature>
<dbReference type="NCBIfam" id="TIGR03568">
    <property type="entry name" value="NeuC_NnaA"/>
    <property type="match status" value="1"/>
</dbReference>
<dbReference type="Proteomes" id="UP000176897">
    <property type="component" value="Unassembled WGS sequence"/>
</dbReference>
<dbReference type="SUPFAM" id="SSF53756">
    <property type="entry name" value="UDP-Glycosyltransferase/glycogen phosphorylase"/>
    <property type="match status" value="1"/>
</dbReference>
<dbReference type="InterPro" id="IPR003331">
    <property type="entry name" value="UDP_GlcNAc_Epimerase_2_dom"/>
</dbReference>
<organism evidence="2 3">
    <name type="scientific">Candidatus Uhrbacteria bacterium RIFCSPLOWO2_01_FULL_47_24</name>
    <dbReference type="NCBI Taxonomy" id="1802401"/>
    <lineage>
        <taxon>Bacteria</taxon>
        <taxon>Candidatus Uhriibacteriota</taxon>
    </lineage>
</organism>
<dbReference type="PANTHER" id="PTHR43174">
    <property type="entry name" value="UDP-N-ACETYLGLUCOSAMINE 2-EPIMERASE"/>
    <property type="match status" value="1"/>
</dbReference>
<dbReference type="AlphaFoldDB" id="A0A1F7USS4"/>
<reference evidence="2 3" key="1">
    <citation type="journal article" date="2016" name="Nat. Commun.">
        <title>Thousands of microbial genomes shed light on interconnected biogeochemical processes in an aquifer system.</title>
        <authorList>
            <person name="Anantharaman K."/>
            <person name="Brown C.T."/>
            <person name="Hug L.A."/>
            <person name="Sharon I."/>
            <person name="Castelle C.J."/>
            <person name="Probst A.J."/>
            <person name="Thomas B.C."/>
            <person name="Singh A."/>
            <person name="Wilkins M.J."/>
            <person name="Karaoz U."/>
            <person name="Brodie E.L."/>
            <person name="Williams K.H."/>
            <person name="Hubbard S.S."/>
            <person name="Banfield J.F."/>
        </authorList>
    </citation>
    <scope>NUCLEOTIDE SEQUENCE [LARGE SCALE GENOMIC DNA]</scope>
</reference>
<evidence type="ECO:0000259" key="1">
    <source>
        <dbReference type="Pfam" id="PF02350"/>
    </source>
</evidence>
<gene>
    <name evidence="2" type="ORF">A3B21_00250</name>
</gene>
<dbReference type="InterPro" id="IPR020004">
    <property type="entry name" value="UDP-GlcNAc_Epase"/>
</dbReference>
<dbReference type="Pfam" id="PF02350">
    <property type="entry name" value="Epimerase_2"/>
    <property type="match status" value="1"/>
</dbReference>
<dbReference type="Gene3D" id="3.40.50.2000">
    <property type="entry name" value="Glycogen Phosphorylase B"/>
    <property type="match status" value="2"/>
</dbReference>